<dbReference type="EMBL" id="LIAE01006373">
    <property type="protein sequence ID" value="PAV90435.1"/>
    <property type="molecule type" value="Genomic_DNA"/>
</dbReference>
<dbReference type="STRING" id="2018661.A0A2A2LWU2"/>
<organism evidence="2 3">
    <name type="scientific">Diploscapter pachys</name>
    <dbReference type="NCBI Taxonomy" id="2018661"/>
    <lineage>
        <taxon>Eukaryota</taxon>
        <taxon>Metazoa</taxon>
        <taxon>Ecdysozoa</taxon>
        <taxon>Nematoda</taxon>
        <taxon>Chromadorea</taxon>
        <taxon>Rhabditida</taxon>
        <taxon>Rhabditina</taxon>
        <taxon>Rhabditomorpha</taxon>
        <taxon>Rhabditoidea</taxon>
        <taxon>Rhabditidae</taxon>
        <taxon>Diploscapter</taxon>
    </lineage>
</organism>
<protein>
    <recommendedName>
        <fullName evidence="4">BTB domain-containing protein</fullName>
    </recommendedName>
</protein>
<reference evidence="2 3" key="1">
    <citation type="journal article" date="2017" name="Curr. Biol.">
        <title>Genome architecture and evolution of a unichromosomal asexual nematode.</title>
        <authorList>
            <person name="Fradin H."/>
            <person name="Zegar C."/>
            <person name="Gutwein M."/>
            <person name="Lucas J."/>
            <person name="Kovtun M."/>
            <person name="Corcoran D."/>
            <person name="Baugh L.R."/>
            <person name="Kiontke K."/>
            <person name="Gunsalus K."/>
            <person name="Fitch D.H."/>
            <person name="Piano F."/>
        </authorList>
    </citation>
    <scope>NUCLEOTIDE SEQUENCE [LARGE SCALE GENOMIC DNA]</scope>
    <source>
        <strain evidence="2">PF1309</strain>
    </source>
</reference>
<evidence type="ECO:0000313" key="2">
    <source>
        <dbReference type="EMBL" id="PAV90435.1"/>
    </source>
</evidence>
<feature type="compositionally biased region" description="Low complexity" evidence="1">
    <location>
        <begin position="405"/>
        <end position="431"/>
    </location>
</feature>
<name>A0A2A2LWU2_9BILA</name>
<sequence>MHKTVMSLDEPLHVVSPSSSTSDEHICFQYQWHMRICTRLLENSEAVILVVSRPFATLYNGVQFSWTLRLADEFVATAAADPIPSVRRIFLYLYYKEGPSRDIVVESVDASVVESNTGDLLFSGLHLSGKEFTLGSGWPISLDKSKQDEFTQFIYKNINKNLDFIVDIKLNTKMFDPLTYFCDVDSSSPSHASLVKEVCRAYIKETEANGGEDIEDLKYIEDTKENEHDIHRLKFFHGVKQVTDRCRGLAHKVGSYDDFRKIVESAFAQVYLSDVMLQGLENVEDISGLVEGITFSHIPSLRKELEKLLCAEVMSENANNEFTRRMLILADSYSMEMLKMVAKGVLVDQIIANSNPPKEFVKITQSLEQLATELDKEGDGYSSNVSVDVIVEELQEMTKRVRRVSLSTTQSSLQSSHSSSSNSPNSAHDSPPTLPPLPDRLLDSPRLPRNKRNSLA</sequence>
<proteinExistence type="predicted"/>
<evidence type="ECO:0000256" key="1">
    <source>
        <dbReference type="SAM" id="MobiDB-lite"/>
    </source>
</evidence>
<gene>
    <name evidence="2" type="ORF">WR25_14594</name>
</gene>
<keyword evidence="3" id="KW-1185">Reference proteome</keyword>
<evidence type="ECO:0000313" key="3">
    <source>
        <dbReference type="Proteomes" id="UP000218231"/>
    </source>
</evidence>
<dbReference type="AlphaFoldDB" id="A0A2A2LWU2"/>
<feature type="region of interest" description="Disordered" evidence="1">
    <location>
        <begin position="403"/>
        <end position="456"/>
    </location>
</feature>
<comment type="caution">
    <text evidence="2">The sequence shown here is derived from an EMBL/GenBank/DDBJ whole genome shotgun (WGS) entry which is preliminary data.</text>
</comment>
<dbReference type="Proteomes" id="UP000218231">
    <property type="component" value="Unassembled WGS sequence"/>
</dbReference>
<accession>A0A2A2LWU2</accession>
<dbReference type="OrthoDB" id="5785718at2759"/>
<evidence type="ECO:0008006" key="4">
    <source>
        <dbReference type="Google" id="ProtNLM"/>
    </source>
</evidence>